<accession>A0A8H3J538</accession>
<evidence type="ECO:0000256" key="4">
    <source>
        <dbReference type="SAM" id="MobiDB-lite"/>
    </source>
</evidence>
<dbReference type="PANTHER" id="PTHR23188">
    <property type="entry name" value="RNA POLYMERASE II-ASSOCIATED FACTOR 1 HOMOLOG"/>
    <property type="match status" value="1"/>
</dbReference>
<comment type="subcellular location">
    <subcellularLocation>
        <location evidence="1">Nucleus</location>
    </subcellularLocation>
</comment>
<dbReference type="InterPro" id="IPR007133">
    <property type="entry name" value="RNA_pol_II-assoc_Paf1"/>
</dbReference>
<dbReference type="GO" id="GO:0003682">
    <property type="term" value="F:chromatin binding"/>
    <property type="evidence" value="ECO:0007669"/>
    <property type="project" value="TreeGrafter"/>
</dbReference>
<dbReference type="Pfam" id="PF03985">
    <property type="entry name" value="Paf1"/>
    <property type="match status" value="1"/>
</dbReference>
<proteinExistence type="inferred from homology"/>
<dbReference type="GO" id="GO:0006368">
    <property type="term" value="P:transcription elongation by RNA polymerase II"/>
    <property type="evidence" value="ECO:0007669"/>
    <property type="project" value="InterPro"/>
</dbReference>
<comment type="caution">
    <text evidence="5">The sequence shown here is derived from an EMBL/GenBank/DDBJ whole genome shotgun (WGS) entry which is preliminary data.</text>
</comment>
<keyword evidence="6" id="KW-1185">Reference proteome</keyword>
<reference evidence="5" key="1">
    <citation type="submission" date="2021-03" db="EMBL/GenBank/DDBJ databases">
        <authorList>
            <person name="Tagirdzhanova G."/>
        </authorList>
    </citation>
    <scope>NUCLEOTIDE SEQUENCE</scope>
</reference>
<feature type="region of interest" description="Disordered" evidence="4">
    <location>
        <begin position="354"/>
        <end position="373"/>
    </location>
</feature>
<dbReference type="PANTHER" id="PTHR23188:SF12">
    <property type="entry name" value="RNA POLYMERASE II-ASSOCIATED FACTOR 1 HOMOLOG"/>
    <property type="match status" value="1"/>
</dbReference>
<sequence length="452" mass="49676">MSTPQARPVERGYHQDYIARIRYENALPPPPGAPKLLNIPAEGLKYYTSATFSSRLARQQPLNIEADAELGMPIDLVGMPGIFDGDESSIQAPLATPPVHPRDKNLLRPLAELGKPAFNPAGYSFLRRTEYISSDAKARAEANANAVKTPGKPLATSKARKSVDASKEDPVNILRSAVKGFDLANPDDAYTGPDTTTNIRGTIPTPAEIDAWKYPKHPSKPDVNLLDAYPLKPDPDAVTDSGAYMITKFAGNPTSVTETRDIRMDVGILYPRELAPDTYNYEFFLPANEAATKNVMRKLDVNDEACDDPALYTDQAPDGSGVFKFDFLRTYEPGRGSTRGDQQYREVALALHDPELDRQAPSTGSRAHGNRIDPLDKGAYYYPVLSKVQLKPRRNKNLVQLGLASQGMDDEVQKFDGIRLTVGEPDEGERAKRATHREHVEPDDESGLDGDS</sequence>
<evidence type="ECO:0000313" key="6">
    <source>
        <dbReference type="Proteomes" id="UP000664534"/>
    </source>
</evidence>
<evidence type="ECO:0008006" key="7">
    <source>
        <dbReference type="Google" id="ProtNLM"/>
    </source>
</evidence>
<feature type="compositionally biased region" description="Acidic residues" evidence="4">
    <location>
        <begin position="441"/>
        <end position="452"/>
    </location>
</feature>
<evidence type="ECO:0000256" key="3">
    <source>
        <dbReference type="ARBA" id="ARBA00023242"/>
    </source>
</evidence>
<dbReference type="OrthoDB" id="10260285at2759"/>
<dbReference type="EMBL" id="CAJPDT010000137">
    <property type="protein sequence ID" value="CAF9940842.1"/>
    <property type="molecule type" value="Genomic_DNA"/>
</dbReference>
<feature type="region of interest" description="Disordered" evidence="4">
    <location>
        <begin position="143"/>
        <end position="168"/>
    </location>
</feature>
<dbReference type="AlphaFoldDB" id="A0A8H3J538"/>
<evidence type="ECO:0000256" key="1">
    <source>
        <dbReference type="ARBA" id="ARBA00004123"/>
    </source>
</evidence>
<dbReference type="GO" id="GO:0016593">
    <property type="term" value="C:Cdc73/Paf1 complex"/>
    <property type="evidence" value="ECO:0007669"/>
    <property type="project" value="InterPro"/>
</dbReference>
<keyword evidence="3" id="KW-0539">Nucleus</keyword>
<gene>
    <name evidence="5" type="ORF">IMSHALPRED_002188</name>
</gene>
<comment type="similarity">
    <text evidence="2">Belongs to the PAF1 family.</text>
</comment>
<feature type="region of interest" description="Disordered" evidence="4">
    <location>
        <begin position="417"/>
        <end position="452"/>
    </location>
</feature>
<name>A0A8H3J538_9LECA</name>
<evidence type="ECO:0000256" key="2">
    <source>
        <dbReference type="ARBA" id="ARBA00007560"/>
    </source>
</evidence>
<feature type="compositionally biased region" description="Basic and acidic residues" evidence="4">
    <location>
        <begin position="428"/>
        <end position="440"/>
    </location>
</feature>
<dbReference type="GO" id="GO:0000993">
    <property type="term" value="F:RNA polymerase II complex binding"/>
    <property type="evidence" value="ECO:0007669"/>
    <property type="project" value="TreeGrafter"/>
</dbReference>
<dbReference type="Proteomes" id="UP000664534">
    <property type="component" value="Unassembled WGS sequence"/>
</dbReference>
<protein>
    <recommendedName>
        <fullName evidence="7">Paf1-domain-containing protein</fullName>
    </recommendedName>
</protein>
<organism evidence="5 6">
    <name type="scientific">Imshaugia aleurites</name>
    <dbReference type="NCBI Taxonomy" id="172621"/>
    <lineage>
        <taxon>Eukaryota</taxon>
        <taxon>Fungi</taxon>
        <taxon>Dikarya</taxon>
        <taxon>Ascomycota</taxon>
        <taxon>Pezizomycotina</taxon>
        <taxon>Lecanoromycetes</taxon>
        <taxon>OSLEUM clade</taxon>
        <taxon>Lecanoromycetidae</taxon>
        <taxon>Lecanorales</taxon>
        <taxon>Lecanorineae</taxon>
        <taxon>Parmeliaceae</taxon>
        <taxon>Imshaugia</taxon>
    </lineage>
</organism>
<evidence type="ECO:0000313" key="5">
    <source>
        <dbReference type="EMBL" id="CAF9940842.1"/>
    </source>
</evidence>